<name>A0A5J6VKG8_9VIRU</name>
<accession>A0A5J6VKG8</accession>
<organism evidence="1">
    <name type="scientific">Megaviridae environmental sample</name>
    <dbReference type="NCBI Taxonomy" id="1737588"/>
    <lineage>
        <taxon>Viruses</taxon>
        <taxon>Varidnaviria</taxon>
        <taxon>Bamfordvirae</taxon>
        <taxon>Nucleocytoviricota</taxon>
        <taxon>Megaviricetes</taxon>
        <taxon>Imitervirales</taxon>
        <taxon>Mimiviridae</taxon>
        <taxon>environmental samples</taxon>
    </lineage>
</organism>
<proteinExistence type="predicted"/>
<reference evidence="1" key="1">
    <citation type="journal article" date="2019" name="Philos. Trans. R. Soc. Lond., B, Biol. Sci.">
        <title>Targeted metagenomic recovery of four divergent viruses reveals shared and distinctive characteristics of giant viruses of marine eukaryotes.</title>
        <authorList>
            <person name="Needham D.M."/>
            <person name="Poirier C."/>
            <person name="Hehenberger E."/>
            <person name="Jimenez V."/>
            <person name="Swalwell J.E."/>
            <person name="Santoro A.E."/>
            <person name="Worden A.Z."/>
        </authorList>
    </citation>
    <scope>NUCLEOTIDE SEQUENCE</scope>
    <source>
        <strain evidence="1">OPacV-662</strain>
    </source>
</reference>
<evidence type="ECO:0000313" key="1">
    <source>
        <dbReference type="EMBL" id="QFG73891.1"/>
    </source>
</evidence>
<sequence length="227" mass="26330">MNVEKFCVLLLLILNGVSRVARINHRMLIACPLYAIGYYGERHLPRKLINGYLTCINGIFLKNQIKNKHLLTPINKNNIPHLIIYNNGAFLDHVVLRNLLKISYRFIKVKYTQGQTLMGLKYHNIDSPHENMFYHICESLKTTTCVINNASDCLKIAIEAAEFTRTPILLIIHNAKYFIRKQIKYIHVIVEIPNSLSIQGIQEQIKTCLSDLDNLYLDNKIKHKFEI</sequence>
<dbReference type="EMBL" id="MN448274">
    <property type="protein sequence ID" value="QFG73891.1"/>
    <property type="molecule type" value="Genomic_DNA"/>
</dbReference>
<protein>
    <submittedName>
        <fullName evidence="1">Uncharacterized protein</fullName>
    </submittedName>
</protein>